<dbReference type="Proteomes" id="UP001148786">
    <property type="component" value="Unassembled WGS sequence"/>
</dbReference>
<feature type="region of interest" description="Disordered" evidence="3">
    <location>
        <begin position="53"/>
        <end position="126"/>
    </location>
</feature>
<accession>A0A9W8JXS6</accession>
<keyword evidence="1" id="KW-0479">Metal-binding</keyword>
<dbReference type="Gene3D" id="1.10.150.20">
    <property type="entry name" value="5' to 3' exonuclease, C-terminal subdomain"/>
    <property type="match status" value="1"/>
</dbReference>
<proteinExistence type="predicted"/>
<evidence type="ECO:0000313" key="5">
    <source>
        <dbReference type="Proteomes" id="UP001148786"/>
    </source>
</evidence>
<evidence type="ECO:0000313" key="4">
    <source>
        <dbReference type="EMBL" id="KAJ3505842.1"/>
    </source>
</evidence>
<organism evidence="4 5">
    <name type="scientific">Agrocybe chaxingu</name>
    <dbReference type="NCBI Taxonomy" id="84603"/>
    <lineage>
        <taxon>Eukaryota</taxon>
        <taxon>Fungi</taxon>
        <taxon>Dikarya</taxon>
        <taxon>Basidiomycota</taxon>
        <taxon>Agaricomycotina</taxon>
        <taxon>Agaricomycetes</taxon>
        <taxon>Agaricomycetidae</taxon>
        <taxon>Agaricales</taxon>
        <taxon>Agaricineae</taxon>
        <taxon>Strophariaceae</taxon>
        <taxon>Agrocybe</taxon>
    </lineage>
</organism>
<dbReference type="InterPro" id="IPR036279">
    <property type="entry name" value="5-3_exonuclease_C_sf"/>
</dbReference>
<reference evidence="4" key="1">
    <citation type="submission" date="2022-07" db="EMBL/GenBank/DDBJ databases">
        <title>Genome Sequence of Agrocybe chaxingu.</title>
        <authorList>
            <person name="Buettner E."/>
        </authorList>
    </citation>
    <scope>NUCLEOTIDE SEQUENCE</scope>
    <source>
        <strain evidence="4">MP-N11</strain>
    </source>
</reference>
<evidence type="ECO:0008006" key="6">
    <source>
        <dbReference type="Google" id="ProtNLM"/>
    </source>
</evidence>
<dbReference type="InterPro" id="IPR006084">
    <property type="entry name" value="XPG/Rad2"/>
</dbReference>
<dbReference type="PANTHER" id="PTHR11081">
    <property type="entry name" value="FLAP ENDONUCLEASE FAMILY MEMBER"/>
    <property type="match status" value="1"/>
</dbReference>
<dbReference type="GO" id="GO:0017108">
    <property type="term" value="F:5'-flap endonuclease activity"/>
    <property type="evidence" value="ECO:0007669"/>
    <property type="project" value="TreeGrafter"/>
</dbReference>
<dbReference type="GO" id="GO:0005634">
    <property type="term" value="C:nucleus"/>
    <property type="evidence" value="ECO:0007669"/>
    <property type="project" value="TreeGrafter"/>
</dbReference>
<dbReference type="GO" id="GO:0008409">
    <property type="term" value="F:5'-3' exonuclease activity"/>
    <property type="evidence" value="ECO:0007669"/>
    <property type="project" value="TreeGrafter"/>
</dbReference>
<feature type="region of interest" description="Disordered" evidence="3">
    <location>
        <begin position="195"/>
        <end position="240"/>
    </location>
</feature>
<dbReference type="InterPro" id="IPR008918">
    <property type="entry name" value="HhH2"/>
</dbReference>
<feature type="compositionally biased region" description="Basic and acidic residues" evidence="3">
    <location>
        <begin position="85"/>
        <end position="106"/>
    </location>
</feature>
<comment type="caution">
    <text evidence="4">The sequence shown here is derived from an EMBL/GenBank/DDBJ whole genome shotgun (WGS) entry which is preliminary data.</text>
</comment>
<feature type="compositionally biased region" description="Low complexity" evidence="3">
    <location>
        <begin position="206"/>
        <end position="215"/>
    </location>
</feature>
<dbReference type="GO" id="GO:0046872">
    <property type="term" value="F:metal ion binding"/>
    <property type="evidence" value="ECO:0007669"/>
    <property type="project" value="UniProtKB-KW"/>
</dbReference>
<protein>
    <recommendedName>
        <fullName evidence="6">Flap endonuclease 1</fullName>
    </recommendedName>
</protein>
<feature type="compositionally biased region" description="Basic and acidic residues" evidence="3">
    <location>
        <begin position="224"/>
        <end position="233"/>
    </location>
</feature>
<dbReference type="GO" id="GO:0003677">
    <property type="term" value="F:DNA binding"/>
    <property type="evidence" value="ECO:0007669"/>
    <property type="project" value="InterPro"/>
</dbReference>
<evidence type="ECO:0000256" key="1">
    <source>
        <dbReference type="ARBA" id="ARBA00022723"/>
    </source>
</evidence>
<evidence type="ECO:0000256" key="3">
    <source>
        <dbReference type="SAM" id="MobiDB-lite"/>
    </source>
</evidence>
<evidence type="ECO:0000256" key="2">
    <source>
        <dbReference type="ARBA" id="ARBA00022842"/>
    </source>
</evidence>
<dbReference type="OrthoDB" id="3050365at2759"/>
<dbReference type="GO" id="GO:0005737">
    <property type="term" value="C:cytoplasm"/>
    <property type="evidence" value="ECO:0007669"/>
    <property type="project" value="TreeGrafter"/>
</dbReference>
<dbReference type="PANTHER" id="PTHR11081:SF9">
    <property type="entry name" value="FLAP ENDONUCLEASE 1"/>
    <property type="match status" value="1"/>
</dbReference>
<gene>
    <name evidence="4" type="ORF">NLJ89_g7206</name>
</gene>
<keyword evidence="2" id="KW-0460">Magnesium</keyword>
<dbReference type="SUPFAM" id="SSF47807">
    <property type="entry name" value="5' to 3' exonuclease, C-terminal subdomain"/>
    <property type="match status" value="1"/>
</dbReference>
<dbReference type="AlphaFoldDB" id="A0A9W8JXS6"/>
<dbReference type="EMBL" id="JANKHO010000836">
    <property type="protein sequence ID" value="KAJ3505842.1"/>
    <property type="molecule type" value="Genomic_DNA"/>
</dbReference>
<dbReference type="SMART" id="SM00279">
    <property type="entry name" value="HhH2"/>
    <property type="match status" value="1"/>
</dbReference>
<sequence length="240" mass="26454">MVYAEETQFVELCILLGCDYLEPIKGVGPKSALKLLKEHGSLKAVLKHLRAKSASKKAAAESDEEASEHEEHAPTSDVEMDSDADDRSPEEKQAEAEKKEEKEKAAQKAAAKAKRKGKGGIQVPEEWPWEDAKKIFEKPDVLPADEIELEWKNPDVDGLVQFLVTEKGFNEERVRKGAEKLQKFLNMKQQGRLDGFFTAKPKEKAPAPAKGKAAGAKGGKGTKRKGDDKEASSSKKSKKK</sequence>
<name>A0A9W8JXS6_9AGAR</name>
<keyword evidence="5" id="KW-1185">Reference proteome</keyword>
<dbReference type="GO" id="GO:0006281">
    <property type="term" value="P:DNA repair"/>
    <property type="evidence" value="ECO:0007669"/>
    <property type="project" value="UniProtKB-ARBA"/>
</dbReference>